<dbReference type="InterPro" id="IPR038694">
    <property type="entry name" value="DUF427_sf"/>
</dbReference>
<sequence length="61" mass="7098">MRAEGNLLVCTGNASERHETGYMWHEYFTCVYVQMDLLTTLETKTHCPFKGEMIFYSLGDK</sequence>
<name>A0A365TPU4_9GAMM</name>
<dbReference type="Pfam" id="PF04248">
    <property type="entry name" value="NTP_transf_9"/>
    <property type="match status" value="1"/>
</dbReference>
<protein>
    <recommendedName>
        <fullName evidence="1">DUF427 domain-containing protein</fullName>
    </recommendedName>
</protein>
<dbReference type="AlphaFoldDB" id="A0A365TPU4"/>
<accession>A0A365TPU4</accession>
<dbReference type="OrthoDB" id="4565346at2"/>
<comment type="caution">
    <text evidence="2">The sequence shown here is derived from an EMBL/GenBank/DDBJ whole genome shotgun (WGS) entry which is preliminary data.</text>
</comment>
<dbReference type="InterPro" id="IPR007361">
    <property type="entry name" value="DUF427"/>
</dbReference>
<feature type="domain" description="DUF427" evidence="1">
    <location>
        <begin position="2"/>
        <end position="58"/>
    </location>
</feature>
<dbReference type="EMBL" id="QNTU01000007">
    <property type="protein sequence ID" value="RBI66930.1"/>
    <property type="molecule type" value="Genomic_DNA"/>
</dbReference>
<evidence type="ECO:0000313" key="3">
    <source>
        <dbReference type="Proteomes" id="UP000252204"/>
    </source>
</evidence>
<evidence type="ECO:0000313" key="2">
    <source>
        <dbReference type="EMBL" id="RBI66930.1"/>
    </source>
</evidence>
<dbReference type="RefSeq" id="WP_113269997.1">
    <property type="nucleotide sequence ID" value="NZ_QNTU01000007.1"/>
</dbReference>
<reference evidence="3" key="1">
    <citation type="submission" date="2018-06" db="EMBL/GenBank/DDBJ databases">
        <title>Whole genome sequencing of four bacterial strains from South Shetland trench revealing bio-synthetic gene clusters.</title>
        <authorList>
            <person name="Abdel-Mageed W.M."/>
            <person name="Lehri B."/>
            <person name="Jarmusch S."/>
            <person name="Miranda K."/>
            <person name="Goodfellow M."/>
            <person name="Jaspars M."/>
            <person name="Karlyshev A.V."/>
        </authorList>
    </citation>
    <scope>NUCLEOTIDE SEQUENCE [LARGE SCALE GENOMIC DNA]</scope>
    <source>
        <strain evidence="3">SST4</strain>
    </source>
</reference>
<dbReference type="Gene3D" id="2.170.150.40">
    <property type="entry name" value="Domain of unknown function (DUF427)"/>
    <property type="match status" value="1"/>
</dbReference>
<keyword evidence="3" id="KW-1185">Reference proteome</keyword>
<evidence type="ECO:0000259" key="1">
    <source>
        <dbReference type="Pfam" id="PF04248"/>
    </source>
</evidence>
<proteinExistence type="predicted"/>
<organism evidence="2 3">
    <name type="scientific">Vreelandella sulfidaeris</name>
    <dbReference type="NCBI Taxonomy" id="115553"/>
    <lineage>
        <taxon>Bacteria</taxon>
        <taxon>Pseudomonadati</taxon>
        <taxon>Pseudomonadota</taxon>
        <taxon>Gammaproteobacteria</taxon>
        <taxon>Oceanospirillales</taxon>
        <taxon>Halomonadaceae</taxon>
        <taxon>Vreelandella</taxon>
    </lineage>
</organism>
<gene>
    <name evidence="2" type="ORF">DQ400_12065</name>
</gene>
<dbReference type="Proteomes" id="UP000252204">
    <property type="component" value="Unassembled WGS sequence"/>
</dbReference>